<name>E0SAV8_DICD3</name>
<gene>
    <name evidence="1" type="ordered locus">Dda3937_01613</name>
</gene>
<dbReference type="KEGG" id="ddd:Dda3937_01613"/>
<dbReference type="STRING" id="198628.Dda3937_01613"/>
<dbReference type="EMBL" id="CP002038">
    <property type="protein sequence ID" value="ADM98339.1"/>
    <property type="molecule type" value="Genomic_DNA"/>
</dbReference>
<keyword evidence="2" id="KW-1185">Reference proteome</keyword>
<reference evidence="1 2" key="1">
    <citation type="journal article" date="2011" name="J. Bacteriol.">
        <title>Genome sequence of the plant-pathogenic bacterium Dickeya dadantii 3937.</title>
        <authorList>
            <person name="Glasner J.D."/>
            <person name="Yang C.H."/>
            <person name="Reverchon S."/>
            <person name="Hugouvieux-Cotte-Pattat N."/>
            <person name="Condemine G."/>
            <person name="Bohin J.P."/>
            <person name="Van Gijsegem F."/>
            <person name="Yang S."/>
            <person name="Franza T."/>
            <person name="Expert D."/>
            <person name="Plunkett G. III"/>
            <person name="San Francisco M.J."/>
            <person name="Charkowski A.O."/>
            <person name="Py B."/>
            <person name="Bell K."/>
            <person name="Rauscher L."/>
            <person name="Rodriguez-Palenzuela P."/>
            <person name="Toussaint A."/>
            <person name="Holeva M.C."/>
            <person name="He S.Y."/>
            <person name="Douet V."/>
            <person name="Boccara M."/>
            <person name="Blanco C."/>
            <person name="Toth I."/>
            <person name="Anderson B.D."/>
            <person name="Biehl B.S."/>
            <person name="Mau B."/>
            <person name="Flynn S.M."/>
            <person name="Barras F."/>
            <person name="Lindeberg M."/>
            <person name="Birch P.R."/>
            <person name="Tsuyumu S."/>
            <person name="Shi X."/>
            <person name="Hibbing M."/>
            <person name="Yap M.N."/>
            <person name="Carpentier M."/>
            <person name="Dassa E."/>
            <person name="Umehara M."/>
            <person name="Kim J.F."/>
            <person name="Rusch M."/>
            <person name="Soni P."/>
            <person name="Mayhew G.F."/>
            <person name="Fouts D.E."/>
            <person name="Gill S.R."/>
            <person name="Blattner F.R."/>
            <person name="Keen N.T."/>
            <person name="Perna N.T."/>
        </authorList>
    </citation>
    <scope>NUCLEOTIDE SEQUENCE [LARGE SCALE GENOMIC DNA]</scope>
    <source>
        <strain evidence="1 2">3937</strain>
    </source>
</reference>
<accession>E0SAV8</accession>
<dbReference type="HOGENOM" id="CLU_2698723_0_0_6"/>
<organism evidence="1 2">
    <name type="scientific">Dickeya dadantii (strain 3937)</name>
    <name type="common">Erwinia chrysanthemi (strain 3937)</name>
    <dbReference type="NCBI Taxonomy" id="198628"/>
    <lineage>
        <taxon>Bacteria</taxon>
        <taxon>Pseudomonadati</taxon>
        <taxon>Pseudomonadota</taxon>
        <taxon>Gammaproteobacteria</taxon>
        <taxon>Enterobacterales</taxon>
        <taxon>Pectobacteriaceae</taxon>
        <taxon>Dickeya</taxon>
    </lineage>
</organism>
<dbReference type="Proteomes" id="UP000006859">
    <property type="component" value="Chromosome"/>
</dbReference>
<evidence type="ECO:0000313" key="1">
    <source>
        <dbReference type="EMBL" id="ADM98339.1"/>
    </source>
</evidence>
<evidence type="ECO:0000313" key="2">
    <source>
        <dbReference type="Proteomes" id="UP000006859"/>
    </source>
</evidence>
<dbReference type="AlphaFoldDB" id="E0SAV8"/>
<sequence length="73" mass="8327">MSENPWAKIAVGSYHNFLLIAFDIRQFHLQYLRVIQATDRLYSLCRFWSGNGVKNGKRALCGAQRIVVSQIVG</sequence>
<protein>
    <submittedName>
        <fullName evidence="1">Uncharacterized protein</fullName>
    </submittedName>
</protein>
<proteinExistence type="predicted"/>